<evidence type="ECO:0000313" key="5">
    <source>
        <dbReference type="Proteomes" id="UP000253314"/>
    </source>
</evidence>
<evidence type="ECO:0000256" key="1">
    <source>
        <dbReference type="PROSITE-ProRule" id="PRU00285"/>
    </source>
</evidence>
<dbReference type="AlphaFoldDB" id="A0A366XXV6"/>
<dbReference type="EMBL" id="QOCW01000002">
    <property type="protein sequence ID" value="RBW70972.1"/>
    <property type="molecule type" value="Genomic_DNA"/>
</dbReference>
<reference evidence="4 5" key="1">
    <citation type="submission" date="2018-07" db="EMBL/GenBank/DDBJ databases">
        <title>Lottiidibacillus patelloidae gen. nov., sp. nov., isolated from the intestinal tract of a marine limpet and the reclassification of B. taeanensis BH030017T, B. algicola KMM 3737T and B. hwajinpoensis SW-72T as genus Lottiidibacillus.</title>
        <authorList>
            <person name="Liu R."/>
            <person name="Huang Z."/>
        </authorList>
    </citation>
    <scope>NUCLEOTIDE SEQUENCE [LARGE SCALE GENOMIC DNA]</scope>
    <source>
        <strain evidence="4 5">BH030017</strain>
    </source>
</reference>
<name>A0A366XXV6_9BACI</name>
<proteinExistence type="inferred from homology"/>
<dbReference type="Proteomes" id="UP000253314">
    <property type="component" value="Unassembled WGS sequence"/>
</dbReference>
<dbReference type="PROSITE" id="PS01031">
    <property type="entry name" value="SHSP"/>
    <property type="match status" value="1"/>
</dbReference>
<evidence type="ECO:0000313" key="4">
    <source>
        <dbReference type="EMBL" id="RBW70972.1"/>
    </source>
</evidence>
<comment type="similarity">
    <text evidence="1 2">Belongs to the small heat shock protein (HSP20) family.</text>
</comment>
<sequence>MRYNRKKKKELLNNILKSRQEMDDLQEFFPTVSHDDKPRLAIQASPFFHIEETETYYKIDGELENITLSAVEFDIANNRLFIIGKRNHIEMLKYMEWQWEEESYSDYHRSFIIPEDADCKKTTVRCNKKMLQIKIPKKD</sequence>
<keyword evidence="5" id="KW-1185">Reference proteome</keyword>
<feature type="domain" description="SHSP" evidence="3">
    <location>
        <begin position="39"/>
        <end position="139"/>
    </location>
</feature>
<protein>
    <recommendedName>
        <fullName evidence="3">SHSP domain-containing protein</fullName>
    </recommendedName>
</protein>
<dbReference type="InterPro" id="IPR008978">
    <property type="entry name" value="HSP20-like_chaperone"/>
</dbReference>
<evidence type="ECO:0000259" key="3">
    <source>
        <dbReference type="PROSITE" id="PS01031"/>
    </source>
</evidence>
<dbReference type="Pfam" id="PF00011">
    <property type="entry name" value="HSP20"/>
    <property type="match status" value="1"/>
</dbReference>
<comment type="caution">
    <text evidence="4">The sequence shown here is derived from an EMBL/GenBank/DDBJ whole genome shotgun (WGS) entry which is preliminary data.</text>
</comment>
<dbReference type="Gene3D" id="2.60.40.790">
    <property type="match status" value="1"/>
</dbReference>
<dbReference type="InterPro" id="IPR002068">
    <property type="entry name" value="A-crystallin/Hsp20_dom"/>
</dbReference>
<organism evidence="4 5">
    <name type="scientific">Bacillus taeanensis</name>
    <dbReference type="NCBI Taxonomy" id="273032"/>
    <lineage>
        <taxon>Bacteria</taxon>
        <taxon>Bacillati</taxon>
        <taxon>Bacillota</taxon>
        <taxon>Bacilli</taxon>
        <taxon>Bacillales</taxon>
        <taxon>Bacillaceae</taxon>
        <taxon>Bacillus</taxon>
    </lineage>
</organism>
<dbReference type="CDD" id="cd06464">
    <property type="entry name" value="ACD_sHsps-like"/>
    <property type="match status" value="1"/>
</dbReference>
<evidence type="ECO:0000256" key="2">
    <source>
        <dbReference type="RuleBase" id="RU003616"/>
    </source>
</evidence>
<dbReference type="RefSeq" id="WP_113804450.1">
    <property type="nucleotide sequence ID" value="NZ_QOCW01000002.1"/>
</dbReference>
<gene>
    <name evidence="4" type="ORF">DS031_02965</name>
</gene>
<accession>A0A366XXV6</accession>
<dbReference type="OrthoDB" id="9811615at2"/>
<dbReference type="SUPFAM" id="SSF49764">
    <property type="entry name" value="HSP20-like chaperones"/>
    <property type="match status" value="1"/>
</dbReference>